<feature type="compositionally biased region" description="Basic and acidic residues" evidence="8">
    <location>
        <begin position="400"/>
        <end position="415"/>
    </location>
</feature>
<evidence type="ECO:0000256" key="1">
    <source>
        <dbReference type="ARBA" id="ARBA00004319"/>
    </source>
</evidence>
<evidence type="ECO:0000256" key="8">
    <source>
        <dbReference type="SAM" id="MobiDB-lite"/>
    </source>
</evidence>
<keyword evidence="11" id="KW-1185">Reference proteome</keyword>
<dbReference type="SUPFAM" id="SSF53067">
    <property type="entry name" value="Actin-like ATPase domain"/>
    <property type="match status" value="2"/>
</dbReference>
<protein>
    <submittedName>
        <fullName evidence="10">Hsp70 family protein</fullName>
    </submittedName>
</protein>
<reference evidence="10 11" key="1">
    <citation type="submission" date="2022-06" db="EMBL/GenBank/DDBJ databases">
        <title>New Species of the Genus Actinoplanes, ActinopZanes ferrugineus.</title>
        <authorList>
            <person name="Ding P."/>
        </authorList>
    </citation>
    <scope>NUCLEOTIDE SEQUENCE [LARGE SCALE GENOMIC DNA]</scope>
    <source>
        <strain evidence="10 11">TRM88003</strain>
    </source>
</reference>
<dbReference type="Gene3D" id="3.30.420.40">
    <property type="match status" value="2"/>
</dbReference>
<feature type="transmembrane region" description="Helical" evidence="9">
    <location>
        <begin position="689"/>
        <end position="712"/>
    </location>
</feature>
<dbReference type="Proteomes" id="UP001523369">
    <property type="component" value="Unassembled WGS sequence"/>
</dbReference>
<comment type="similarity">
    <text evidence="2">Belongs to the heat shock protein 70 family.</text>
</comment>
<dbReference type="PANTHER" id="PTHR45639">
    <property type="entry name" value="HSC70CB, ISOFORM G-RELATED"/>
    <property type="match status" value="1"/>
</dbReference>
<feature type="region of interest" description="Disordered" evidence="8">
    <location>
        <begin position="310"/>
        <end position="621"/>
    </location>
</feature>
<keyword evidence="9" id="KW-0812">Transmembrane</keyword>
<comment type="subcellular location">
    <subcellularLocation>
        <location evidence="1">Endoplasmic reticulum lumen</location>
    </subcellularLocation>
</comment>
<accession>A0ABT1DU20</accession>
<feature type="compositionally biased region" description="Polar residues" evidence="8">
    <location>
        <begin position="384"/>
        <end position="394"/>
    </location>
</feature>
<keyword evidence="4" id="KW-0547">Nucleotide-binding</keyword>
<evidence type="ECO:0000313" key="10">
    <source>
        <dbReference type="EMBL" id="MCO8274353.1"/>
    </source>
</evidence>
<dbReference type="InterPro" id="IPR013126">
    <property type="entry name" value="Hsp_70_fam"/>
</dbReference>
<evidence type="ECO:0000256" key="4">
    <source>
        <dbReference type="ARBA" id="ARBA00022741"/>
    </source>
</evidence>
<dbReference type="EMBL" id="JAMYJR010000030">
    <property type="protein sequence ID" value="MCO8274353.1"/>
    <property type="molecule type" value="Genomic_DNA"/>
</dbReference>
<feature type="region of interest" description="Disordered" evidence="8">
    <location>
        <begin position="637"/>
        <end position="669"/>
    </location>
</feature>
<evidence type="ECO:0000256" key="6">
    <source>
        <dbReference type="ARBA" id="ARBA00023016"/>
    </source>
</evidence>
<feature type="compositionally biased region" description="Basic and acidic residues" evidence="8">
    <location>
        <begin position="637"/>
        <end position="651"/>
    </location>
</feature>
<keyword evidence="9" id="KW-1133">Transmembrane helix</keyword>
<dbReference type="InterPro" id="IPR018181">
    <property type="entry name" value="Heat_shock_70_CS"/>
</dbReference>
<keyword evidence="5" id="KW-0067">ATP-binding</keyword>
<evidence type="ECO:0000256" key="9">
    <source>
        <dbReference type="SAM" id="Phobius"/>
    </source>
</evidence>
<organism evidence="10 11">
    <name type="scientific">Paractinoplanes aksuensis</name>
    <dbReference type="NCBI Taxonomy" id="2939490"/>
    <lineage>
        <taxon>Bacteria</taxon>
        <taxon>Bacillati</taxon>
        <taxon>Actinomycetota</taxon>
        <taxon>Actinomycetes</taxon>
        <taxon>Micromonosporales</taxon>
        <taxon>Micromonosporaceae</taxon>
        <taxon>Paractinoplanes</taxon>
    </lineage>
</organism>
<dbReference type="Pfam" id="PF00012">
    <property type="entry name" value="HSP70"/>
    <property type="match status" value="1"/>
</dbReference>
<gene>
    <name evidence="10" type="ORF">M1L60_27515</name>
</gene>
<dbReference type="CDD" id="cd10170">
    <property type="entry name" value="ASKHA_NBD_HSP70"/>
    <property type="match status" value="1"/>
</dbReference>
<keyword evidence="9" id="KW-0472">Membrane</keyword>
<sequence>MSGEGWATSGVTRLGISVGSVNTVAILDEPGREPRPLMVNGSPLVPSAALGVDGLLPAFGVVASELRGVGAVETVVSCPLGWDAAEREALVGAAAAAGLGRVEIVDEPVAAASLVGDTPWVLVVDVGAVTADVTLLRRTPGGLDVTAAQSLPDAAGDALDAGLTELVRSWVAASGGLPAWERLDRAETPDDENASSKLMLEIVATKEALSRQPSAALFVPLAEIGVTVPRVQFEAVATRVFEPVVRAVADALTNVVEQVTVLLIGGTSRVPVLRQLVTSAAGPYAVIPAVPSPELVIAEGCAAWAGRAATSRSTDDWAGREAASRPVDGWAGRHSAPLPQIEPSVDSSGRHTRPDGGWPFAEARHGRSEETGVGRRRRAESPDDLQNSGVFSTESGGGHRRAEPDGSEHGRRRADSGPPADSGVFGSGPTGLADSGVFGSGPSSLADSGVFRAPTGSVEDSGVFRSGAVDGQRRAEPPGSEDSGVFRPGSAARPVGSEDSGVFRSDAAGRRRRAESAGLEDSAVHRSGDAAGQRRAASEDSGVFRPGAAGGRRRADSAGLEDSGVFRSAAAAGPGSVEDSGIFRSDATSGRRRAAPAGLEDSGVFRSGAAAGPADSGVFPVPRSGLEDSGVFRSRAVDEHPDTTGRRKVELTDDPEPSGGFRAFSRPVSRGAEAARTGEPVVEEKENRLMVAGLGLLLAGLAWFPVLVVAGGAGLARFVPGVAAALIGVVLLIVGSGRAKPGPGRPRR</sequence>
<name>A0ABT1DU20_9ACTN</name>
<evidence type="ECO:0000256" key="5">
    <source>
        <dbReference type="ARBA" id="ARBA00022840"/>
    </source>
</evidence>
<keyword evidence="7" id="KW-0143">Chaperone</keyword>
<dbReference type="Gene3D" id="3.90.640.10">
    <property type="entry name" value="Actin, Chain A, domain 4"/>
    <property type="match status" value="1"/>
</dbReference>
<keyword evidence="3" id="KW-0732">Signal</keyword>
<feature type="transmembrane region" description="Helical" evidence="9">
    <location>
        <begin position="718"/>
        <end position="739"/>
    </location>
</feature>
<comment type="caution">
    <text evidence="10">The sequence shown here is derived from an EMBL/GenBank/DDBJ whole genome shotgun (WGS) entry which is preliminary data.</text>
</comment>
<dbReference type="PANTHER" id="PTHR45639:SF3">
    <property type="entry name" value="HYPOXIA UP-REGULATED PROTEIN 1"/>
    <property type="match status" value="1"/>
</dbReference>
<dbReference type="PROSITE" id="PS01036">
    <property type="entry name" value="HSP70_3"/>
    <property type="match status" value="1"/>
</dbReference>
<evidence type="ECO:0000256" key="2">
    <source>
        <dbReference type="ARBA" id="ARBA00007381"/>
    </source>
</evidence>
<evidence type="ECO:0000256" key="3">
    <source>
        <dbReference type="ARBA" id="ARBA00022729"/>
    </source>
</evidence>
<feature type="compositionally biased region" description="Basic and acidic residues" evidence="8">
    <location>
        <begin position="362"/>
        <end position="373"/>
    </location>
</feature>
<dbReference type="RefSeq" id="WP_253240426.1">
    <property type="nucleotide sequence ID" value="NZ_JAMYJR010000030.1"/>
</dbReference>
<evidence type="ECO:0000256" key="7">
    <source>
        <dbReference type="ARBA" id="ARBA00023186"/>
    </source>
</evidence>
<keyword evidence="6" id="KW-0346">Stress response</keyword>
<proteinExistence type="inferred from homology"/>
<feature type="compositionally biased region" description="Basic and acidic residues" evidence="8">
    <location>
        <begin position="313"/>
        <end position="323"/>
    </location>
</feature>
<evidence type="ECO:0000313" key="11">
    <source>
        <dbReference type="Proteomes" id="UP001523369"/>
    </source>
</evidence>
<dbReference type="InterPro" id="IPR043129">
    <property type="entry name" value="ATPase_NBD"/>
</dbReference>